<keyword evidence="10" id="KW-1185">Reference proteome</keyword>
<evidence type="ECO:0000259" key="7">
    <source>
        <dbReference type="PROSITE" id="PS51352"/>
    </source>
</evidence>
<keyword evidence="2" id="KW-0813">Transport</keyword>
<accession>A0A0M9UE13</accession>
<dbReference type="Pfam" id="PF14559">
    <property type="entry name" value="TPR_19"/>
    <property type="match status" value="1"/>
</dbReference>
<dbReference type="Proteomes" id="UP000050502">
    <property type="component" value="Unassembled WGS sequence"/>
</dbReference>
<dbReference type="InterPro" id="IPR013766">
    <property type="entry name" value="Thioredoxin_domain"/>
</dbReference>
<evidence type="ECO:0000256" key="6">
    <source>
        <dbReference type="NCBIfam" id="TIGR01068"/>
    </source>
</evidence>
<dbReference type="InterPro" id="IPR005746">
    <property type="entry name" value="Thioredoxin"/>
</dbReference>
<dbReference type="Gene3D" id="3.40.30.10">
    <property type="entry name" value="Glutaredoxin"/>
    <property type="match status" value="1"/>
</dbReference>
<feature type="domain" description="Thioredoxin" evidence="7">
    <location>
        <begin position="1"/>
        <end position="113"/>
    </location>
</feature>
<dbReference type="CDD" id="cd02947">
    <property type="entry name" value="TRX_family"/>
    <property type="match status" value="1"/>
</dbReference>
<dbReference type="Proteomes" id="UP000037784">
    <property type="component" value="Unassembled WGS sequence"/>
</dbReference>
<dbReference type="NCBIfam" id="TIGR01068">
    <property type="entry name" value="thioredoxin"/>
    <property type="match status" value="1"/>
</dbReference>
<dbReference type="RefSeq" id="WP_054494349.1">
    <property type="nucleotide sequence ID" value="NZ_BBZA01000292.1"/>
</dbReference>
<evidence type="ECO:0000256" key="5">
    <source>
        <dbReference type="ARBA" id="ARBA00023284"/>
    </source>
</evidence>
<dbReference type="PANTHER" id="PTHR45663">
    <property type="entry name" value="GEO12009P1"/>
    <property type="match status" value="1"/>
</dbReference>
<keyword evidence="5" id="KW-0676">Redox-active center</keyword>
<dbReference type="FunFam" id="3.40.30.10:FF:000001">
    <property type="entry name" value="Thioredoxin"/>
    <property type="match status" value="1"/>
</dbReference>
<dbReference type="Gene3D" id="1.25.40.10">
    <property type="entry name" value="Tetratricopeptide repeat domain"/>
    <property type="match status" value="2"/>
</dbReference>
<dbReference type="OrthoDB" id="9790390at2"/>
<proteinExistence type="inferred from homology"/>
<reference evidence="10" key="3">
    <citation type="submission" date="2015-08" db="EMBL/GenBank/DDBJ databases">
        <title>Draft Genome Sequence of a Heterotrophic Facultative Anaerobic Bacterium Ardenticatena maritima Strain 110S.</title>
        <authorList>
            <person name="Kawaichi S."/>
            <person name="Yoshida T."/>
            <person name="Sako Y."/>
            <person name="Nakamura R."/>
        </authorList>
    </citation>
    <scope>NUCLEOTIDE SEQUENCE [LARGE SCALE GENOMIC DNA]</scope>
    <source>
        <strain evidence="10">110S</strain>
    </source>
</reference>
<evidence type="ECO:0000313" key="8">
    <source>
        <dbReference type="EMBL" id="GAP64628.1"/>
    </source>
</evidence>
<dbReference type="GO" id="GO:0005737">
    <property type="term" value="C:cytoplasm"/>
    <property type="evidence" value="ECO:0007669"/>
    <property type="project" value="TreeGrafter"/>
</dbReference>
<dbReference type="PANTHER" id="PTHR45663:SF11">
    <property type="entry name" value="GEO12009P1"/>
    <property type="match status" value="1"/>
</dbReference>
<protein>
    <recommendedName>
        <fullName evidence="6">Thioredoxin</fullName>
    </recommendedName>
</protein>
<dbReference type="InterPro" id="IPR011990">
    <property type="entry name" value="TPR-like_helical_dom_sf"/>
</dbReference>
<dbReference type="PATRIC" id="fig|872965.6.peg.2846"/>
<evidence type="ECO:0000256" key="3">
    <source>
        <dbReference type="ARBA" id="ARBA00022982"/>
    </source>
</evidence>
<dbReference type="AlphaFoldDB" id="A0A0M9UE13"/>
<sequence length="288" mass="32286">MGNAPYVIDVNEQDFQSKVLAKSYEVPVVVDFWAPWCGPCRMLGPVLEQLAEEFGGRFILAKVNTDQNQGLAMRYGIQGIPAVKAFRNGQIVAEFVGAQPKPVVRRFIEQLIPSPEDEKIAEAQRLASQGFDERAEALFREVLEHNPDHWDGALAFATFLVNRGRFDEAREVLARIPEETPQGQRAAQLLAEIAIKEQVAQGPGEDELRARLAENPGDVEAHFALASLLSAQERYDEALAEFLEVVKRDRSYKDDGARKAMLAIFEKLGDDHPLTQKYRSQLAMFLYA</sequence>
<dbReference type="PRINTS" id="PR00421">
    <property type="entry name" value="THIOREDOXIN"/>
</dbReference>
<keyword evidence="4" id="KW-1015">Disulfide bond</keyword>
<comment type="caution">
    <text evidence="8">The sequence shown here is derived from an EMBL/GenBank/DDBJ whole genome shotgun (WGS) entry which is preliminary data.</text>
</comment>
<dbReference type="EMBL" id="BBZA01000292">
    <property type="protein sequence ID" value="GAP64628.1"/>
    <property type="molecule type" value="Genomic_DNA"/>
</dbReference>
<dbReference type="InParanoid" id="A0A0M9UE13"/>
<name>A0A0M9UE13_9CHLR</name>
<dbReference type="PROSITE" id="PS00194">
    <property type="entry name" value="THIOREDOXIN_1"/>
    <property type="match status" value="1"/>
</dbReference>
<organism evidence="8 10">
    <name type="scientific">Ardenticatena maritima</name>
    <dbReference type="NCBI Taxonomy" id="872965"/>
    <lineage>
        <taxon>Bacteria</taxon>
        <taxon>Bacillati</taxon>
        <taxon>Chloroflexota</taxon>
        <taxon>Ardenticatenia</taxon>
        <taxon>Ardenticatenales</taxon>
        <taxon>Ardenticatenaceae</taxon>
        <taxon>Ardenticatena</taxon>
    </lineage>
</organism>
<keyword evidence="3" id="KW-0249">Electron transport</keyword>
<dbReference type="InterPro" id="IPR036249">
    <property type="entry name" value="Thioredoxin-like_sf"/>
</dbReference>
<dbReference type="SUPFAM" id="SSF52833">
    <property type="entry name" value="Thioredoxin-like"/>
    <property type="match status" value="1"/>
</dbReference>
<evidence type="ECO:0000313" key="9">
    <source>
        <dbReference type="EMBL" id="KPL87213.1"/>
    </source>
</evidence>
<dbReference type="Pfam" id="PF14561">
    <property type="entry name" value="TPR_20"/>
    <property type="match status" value="1"/>
</dbReference>
<gene>
    <name evidence="8" type="primary">ybbN</name>
    <name evidence="8" type="ORF">ARMA_3051</name>
    <name evidence="9" type="ORF">SE16_11920</name>
</gene>
<comment type="similarity">
    <text evidence="1">Belongs to the thioredoxin family.</text>
</comment>
<reference evidence="8 10" key="1">
    <citation type="journal article" date="2015" name="Genome Announc.">
        <title>Draft Genome Sequence of a Heterotrophic Facultative Anaerobic Thermophilic Bacterium, Ardenticatena maritima Strain 110ST.</title>
        <authorList>
            <person name="Kawaichi S."/>
            <person name="Yoshida T."/>
            <person name="Sako Y."/>
            <person name="Nakamura R."/>
        </authorList>
    </citation>
    <scope>NUCLEOTIDE SEQUENCE [LARGE SCALE GENOMIC DNA]</scope>
    <source>
        <strain evidence="8 10">110S</strain>
    </source>
</reference>
<dbReference type="STRING" id="872965.SE16_11920"/>
<dbReference type="Pfam" id="PF00085">
    <property type="entry name" value="Thioredoxin"/>
    <property type="match status" value="1"/>
</dbReference>
<dbReference type="GO" id="GO:0006950">
    <property type="term" value="P:response to stress"/>
    <property type="evidence" value="ECO:0007669"/>
    <property type="project" value="UniProtKB-ARBA"/>
</dbReference>
<evidence type="ECO:0000256" key="2">
    <source>
        <dbReference type="ARBA" id="ARBA00022448"/>
    </source>
</evidence>
<reference evidence="9 11" key="2">
    <citation type="submission" date="2015-07" db="EMBL/GenBank/DDBJ databases">
        <title>Whole genome sequence of Ardenticatena maritima DSM 23922.</title>
        <authorList>
            <person name="Hemp J."/>
            <person name="Ward L.M."/>
            <person name="Pace L.A."/>
            <person name="Fischer W.W."/>
        </authorList>
    </citation>
    <scope>NUCLEOTIDE SEQUENCE [LARGE SCALE GENOMIC DNA]</scope>
    <source>
        <strain evidence="9 11">110S</strain>
    </source>
</reference>
<dbReference type="SUPFAM" id="SSF48452">
    <property type="entry name" value="TPR-like"/>
    <property type="match status" value="1"/>
</dbReference>
<dbReference type="GO" id="GO:0015035">
    <property type="term" value="F:protein-disulfide reductase activity"/>
    <property type="evidence" value="ECO:0007669"/>
    <property type="project" value="UniProtKB-UniRule"/>
</dbReference>
<evidence type="ECO:0000256" key="4">
    <source>
        <dbReference type="ARBA" id="ARBA00023157"/>
    </source>
</evidence>
<dbReference type="EMBL" id="LGKN01000006">
    <property type="protein sequence ID" value="KPL87213.1"/>
    <property type="molecule type" value="Genomic_DNA"/>
</dbReference>
<dbReference type="PROSITE" id="PS51352">
    <property type="entry name" value="THIOREDOXIN_2"/>
    <property type="match status" value="1"/>
</dbReference>
<evidence type="ECO:0000313" key="11">
    <source>
        <dbReference type="Proteomes" id="UP000050502"/>
    </source>
</evidence>
<evidence type="ECO:0000256" key="1">
    <source>
        <dbReference type="ARBA" id="ARBA00008987"/>
    </source>
</evidence>
<evidence type="ECO:0000313" key="10">
    <source>
        <dbReference type="Proteomes" id="UP000037784"/>
    </source>
</evidence>
<dbReference type="InterPro" id="IPR017937">
    <property type="entry name" value="Thioredoxin_CS"/>
</dbReference>